<dbReference type="Proteomes" id="UP001575105">
    <property type="component" value="Unassembled WGS sequence"/>
</dbReference>
<comment type="caution">
    <text evidence="3">The sequence shown here is derived from an EMBL/GenBank/DDBJ whole genome shotgun (WGS) entry which is preliminary data.</text>
</comment>
<keyword evidence="4" id="KW-1185">Reference proteome</keyword>
<dbReference type="EMBL" id="JBGUBD010000001">
    <property type="protein sequence ID" value="MFA9477054.1"/>
    <property type="molecule type" value="Genomic_DNA"/>
</dbReference>
<dbReference type="InterPro" id="IPR045584">
    <property type="entry name" value="Pilin-like"/>
</dbReference>
<dbReference type="PANTHER" id="PTHR30093">
    <property type="entry name" value="GENERAL SECRETION PATHWAY PROTEIN G"/>
    <property type="match status" value="1"/>
</dbReference>
<protein>
    <submittedName>
        <fullName evidence="3">Type II secretion system protein</fullName>
    </submittedName>
</protein>
<reference evidence="3 4" key="1">
    <citation type="submission" date="2024-08" db="EMBL/GenBank/DDBJ databases">
        <title>Whole-genome sequencing of halo(alkali)philic microorganisms from hypersaline lakes.</title>
        <authorList>
            <person name="Sorokin D.Y."/>
            <person name="Merkel A.Y."/>
            <person name="Messina E."/>
            <person name="Yakimov M."/>
        </authorList>
    </citation>
    <scope>NUCLEOTIDE SEQUENCE [LARGE SCALE GENOMIC DNA]</scope>
    <source>
        <strain evidence="3 4">AB-hyl4</strain>
    </source>
</reference>
<dbReference type="PROSITE" id="PS00409">
    <property type="entry name" value="PROKAR_NTER_METHYL"/>
    <property type="match status" value="1"/>
</dbReference>
<dbReference type="NCBIfam" id="TIGR02532">
    <property type="entry name" value="IV_pilin_GFxxxE"/>
    <property type="match status" value="1"/>
</dbReference>
<dbReference type="PANTHER" id="PTHR30093:SF2">
    <property type="entry name" value="TYPE II SECRETION SYSTEM PROTEIN H"/>
    <property type="match status" value="1"/>
</dbReference>
<keyword evidence="2" id="KW-0472">Membrane</keyword>
<keyword evidence="1" id="KW-0488">Methylation</keyword>
<gene>
    <name evidence="3" type="ORF">ACERK3_01980</name>
</gene>
<keyword evidence="2" id="KW-1133">Transmembrane helix</keyword>
<dbReference type="Pfam" id="PF07963">
    <property type="entry name" value="N_methyl"/>
    <property type="match status" value="1"/>
</dbReference>
<evidence type="ECO:0000313" key="4">
    <source>
        <dbReference type="Proteomes" id="UP001575105"/>
    </source>
</evidence>
<name>A0ABV4U3L4_9BACT</name>
<dbReference type="InterPro" id="IPR000983">
    <property type="entry name" value="Bac_GSPG_pilin"/>
</dbReference>
<keyword evidence="2" id="KW-0812">Transmembrane</keyword>
<dbReference type="InterPro" id="IPR012902">
    <property type="entry name" value="N_methyl_site"/>
</dbReference>
<accession>A0ABV4U3L4</accession>
<dbReference type="Gene3D" id="3.30.700.10">
    <property type="entry name" value="Glycoprotein, Type 4 Pilin"/>
    <property type="match status" value="1"/>
</dbReference>
<dbReference type="RefSeq" id="WP_425343977.1">
    <property type="nucleotide sequence ID" value="NZ_JBGUBD010000001.1"/>
</dbReference>
<sequence length="239" mass="26529">MSARRTGFTLIELLVVISIIAILIGILLPALGAARQAARQTQCLTQVRNLTTAHWMYMTDNKGQFIDVGLPHGGAAYDEQIAWVNTLEYYYGTDLIVRSPVDDSPHWPGGEQLNNRWRRSSYGVNDFLTSEGEQGHTVRQLEGVPQPSATVQFLIMAYTMSFATSDHVHAYDWGQGNPTAQTIAWRAAQQMQTNAYGGGEEQPDARSPYGFLDGHVEVRQIDQVYPSAGRNNFNPALAR</sequence>
<proteinExistence type="predicted"/>
<evidence type="ECO:0000256" key="2">
    <source>
        <dbReference type="SAM" id="Phobius"/>
    </source>
</evidence>
<feature type="transmembrane region" description="Helical" evidence="2">
    <location>
        <begin position="7"/>
        <end position="31"/>
    </location>
</feature>
<evidence type="ECO:0000313" key="3">
    <source>
        <dbReference type="EMBL" id="MFA9477054.1"/>
    </source>
</evidence>
<dbReference type="PRINTS" id="PR00813">
    <property type="entry name" value="BCTERIALGSPG"/>
</dbReference>
<evidence type="ECO:0000256" key="1">
    <source>
        <dbReference type="ARBA" id="ARBA00022481"/>
    </source>
</evidence>
<dbReference type="SUPFAM" id="SSF54523">
    <property type="entry name" value="Pili subunits"/>
    <property type="match status" value="1"/>
</dbReference>
<organism evidence="3 4">
    <name type="scientific">Natronomicrosphaera hydrolytica</name>
    <dbReference type="NCBI Taxonomy" id="3242702"/>
    <lineage>
        <taxon>Bacteria</taxon>
        <taxon>Pseudomonadati</taxon>
        <taxon>Planctomycetota</taxon>
        <taxon>Phycisphaerae</taxon>
        <taxon>Phycisphaerales</taxon>
        <taxon>Phycisphaeraceae</taxon>
        <taxon>Natronomicrosphaera</taxon>
    </lineage>
</organism>